<protein>
    <recommendedName>
        <fullName evidence="6">Ferredoxin--NADP reductase</fullName>
        <shortName evidence="6">FNR</shortName>
        <shortName evidence="6">Fd-NADP(+) reductase</shortName>
        <ecNumber evidence="6">1.18.1.2</ecNumber>
    </recommendedName>
</protein>
<feature type="binding site" evidence="6">
    <location>
        <position position="43"/>
    </location>
    <ligand>
        <name>FAD</name>
        <dbReference type="ChEBI" id="CHEBI:57692"/>
    </ligand>
</feature>
<dbReference type="GO" id="GO:0004497">
    <property type="term" value="F:monooxygenase activity"/>
    <property type="evidence" value="ECO:0007669"/>
    <property type="project" value="UniProtKB-KW"/>
</dbReference>
<dbReference type="AlphaFoldDB" id="A0A2T4MI40"/>
<feature type="binding site" evidence="6">
    <location>
        <position position="39"/>
    </location>
    <ligand>
        <name>FAD</name>
        <dbReference type="ChEBI" id="CHEBI:57692"/>
    </ligand>
</feature>
<evidence type="ECO:0000313" key="9">
    <source>
        <dbReference type="Proteomes" id="UP000646308"/>
    </source>
</evidence>
<comment type="similarity">
    <text evidence="6">Belongs to the ferredoxin--NADP reductase type 2 family.</text>
</comment>
<proteinExistence type="inferred from homology"/>
<dbReference type="InterPro" id="IPR022890">
    <property type="entry name" value="Fd--NADP_Rdtase_type_2"/>
</dbReference>
<dbReference type="Pfam" id="PF07992">
    <property type="entry name" value="Pyr_redox_2"/>
    <property type="match status" value="1"/>
</dbReference>
<dbReference type="PRINTS" id="PR00368">
    <property type="entry name" value="FADPNR"/>
</dbReference>
<comment type="catalytic activity">
    <reaction evidence="6">
        <text>2 reduced [2Fe-2S]-[ferredoxin] + NADP(+) + H(+) = 2 oxidized [2Fe-2S]-[ferredoxin] + NADPH</text>
        <dbReference type="Rhea" id="RHEA:20125"/>
        <dbReference type="Rhea" id="RHEA-COMP:10000"/>
        <dbReference type="Rhea" id="RHEA-COMP:10001"/>
        <dbReference type="ChEBI" id="CHEBI:15378"/>
        <dbReference type="ChEBI" id="CHEBI:33737"/>
        <dbReference type="ChEBI" id="CHEBI:33738"/>
        <dbReference type="ChEBI" id="CHEBI:57783"/>
        <dbReference type="ChEBI" id="CHEBI:58349"/>
        <dbReference type="EC" id="1.18.1.2"/>
    </reaction>
</comment>
<name>A0A2T4MI40_9STAP</name>
<dbReference type="EC" id="1.18.1.2" evidence="6"/>
<evidence type="ECO:0000256" key="4">
    <source>
        <dbReference type="ARBA" id="ARBA00022857"/>
    </source>
</evidence>
<evidence type="ECO:0000256" key="5">
    <source>
        <dbReference type="ARBA" id="ARBA00023002"/>
    </source>
</evidence>
<dbReference type="EMBL" id="WMFL01000079">
    <property type="protein sequence ID" value="NJI02679.1"/>
    <property type="molecule type" value="Genomic_DNA"/>
</dbReference>
<dbReference type="GO" id="GO:0050660">
    <property type="term" value="F:flavin adenine dinucleotide binding"/>
    <property type="evidence" value="ECO:0007669"/>
    <property type="project" value="UniProtKB-UniRule"/>
</dbReference>
<dbReference type="GeneID" id="57692436"/>
<feature type="binding site" evidence="6">
    <location>
        <position position="83"/>
    </location>
    <ligand>
        <name>FAD</name>
        <dbReference type="ChEBI" id="CHEBI:57692"/>
    </ligand>
</feature>
<dbReference type="InterPro" id="IPR036188">
    <property type="entry name" value="FAD/NAD-bd_sf"/>
</dbReference>
<feature type="binding site" evidence="6">
    <location>
        <position position="118"/>
    </location>
    <ligand>
        <name>FAD</name>
        <dbReference type="ChEBI" id="CHEBI:57692"/>
    </ligand>
</feature>
<keyword evidence="8" id="KW-0503">Monooxygenase</keyword>
<feature type="binding site" evidence="6">
    <location>
        <position position="31"/>
    </location>
    <ligand>
        <name>FAD</name>
        <dbReference type="ChEBI" id="CHEBI:57692"/>
    </ligand>
</feature>
<organism evidence="8 9">
    <name type="scientific">Staphylococcus agnetis</name>
    <dbReference type="NCBI Taxonomy" id="985762"/>
    <lineage>
        <taxon>Bacteria</taxon>
        <taxon>Bacillati</taxon>
        <taxon>Bacillota</taxon>
        <taxon>Bacilli</taxon>
        <taxon>Bacillales</taxon>
        <taxon>Staphylococcaceae</taxon>
        <taxon>Staphylococcus</taxon>
    </lineage>
</organism>
<dbReference type="InterPro" id="IPR050097">
    <property type="entry name" value="Ferredoxin-NADP_redctase_2"/>
</dbReference>
<dbReference type="PANTHER" id="PTHR48105">
    <property type="entry name" value="THIOREDOXIN REDUCTASE 1-RELATED-RELATED"/>
    <property type="match status" value="1"/>
</dbReference>
<keyword evidence="5 6" id="KW-0560">Oxidoreductase</keyword>
<dbReference type="Gene3D" id="3.50.50.60">
    <property type="entry name" value="FAD/NAD(P)-binding domain"/>
    <property type="match status" value="2"/>
</dbReference>
<evidence type="ECO:0000256" key="1">
    <source>
        <dbReference type="ARBA" id="ARBA00011738"/>
    </source>
</evidence>
<evidence type="ECO:0000256" key="6">
    <source>
        <dbReference type="HAMAP-Rule" id="MF_01685"/>
    </source>
</evidence>
<evidence type="ECO:0000313" key="8">
    <source>
        <dbReference type="EMBL" id="NJI02679.1"/>
    </source>
</evidence>
<evidence type="ECO:0000256" key="3">
    <source>
        <dbReference type="ARBA" id="ARBA00022827"/>
    </source>
</evidence>
<reference evidence="8" key="1">
    <citation type="submission" date="2019-11" db="EMBL/GenBank/DDBJ databases">
        <title>Whole genome comparisons of Staphylococcus agnetis isolates from cattle and chickens.</title>
        <authorList>
            <person name="Rhoads D."/>
            <person name="Shwani A."/>
            <person name="Adkins P."/>
            <person name="Calcutt M."/>
            <person name="Middleton J."/>
        </authorList>
    </citation>
    <scope>NUCLEOTIDE SEQUENCE</scope>
    <source>
        <strain evidence="8">1387</strain>
    </source>
</reference>
<comment type="caution">
    <text evidence="6">Lacks conserved residue(s) required for the propagation of feature annotation.</text>
</comment>
<dbReference type="SUPFAM" id="SSF51905">
    <property type="entry name" value="FAD/NAD(P)-binding domain"/>
    <property type="match status" value="1"/>
</dbReference>
<feature type="domain" description="FAD/NAD(P)-binding" evidence="7">
    <location>
        <begin position="2"/>
        <end position="302"/>
    </location>
</feature>
<dbReference type="GO" id="GO:0050661">
    <property type="term" value="F:NADP binding"/>
    <property type="evidence" value="ECO:0007669"/>
    <property type="project" value="UniProtKB-UniRule"/>
</dbReference>
<dbReference type="PRINTS" id="PR00469">
    <property type="entry name" value="PNDRDTASEII"/>
</dbReference>
<keyword evidence="3 6" id="KW-0274">FAD</keyword>
<keyword evidence="2 6" id="KW-0285">Flavoprotein</keyword>
<feature type="binding site" evidence="6">
    <location>
        <position position="328"/>
    </location>
    <ligand>
        <name>FAD</name>
        <dbReference type="ChEBI" id="CHEBI:57692"/>
    </ligand>
</feature>
<gene>
    <name evidence="8" type="ORF">GLV84_07555</name>
</gene>
<evidence type="ECO:0000259" key="7">
    <source>
        <dbReference type="Pfam" id="PF07992"/>
    </source>
</evidence>
<accession>A0A2T4MI40</accession>
<comment type="caution">
    <text evidence="8">The sequence shown here is derived from an EMBL/GenBank/DDBJ whole genome shotgun (WGS) entry which is preliminary data.</text>
</comment>
<dbReference type="InterPro" id="IPR023753">
    <property type="entry name" value="FAD/NAD-binding_dom"/>
</dbReference>
<dbReference type="RefSeq" id="WP_107368242.1">
    <property type="nucleotide sequence ID" value="NZ_CP045927.1"/>
</dbReference>
<feature type="binding site" evidence="6">
    <location>
        <position position="287"/>
    </location>
    <ligand>
        <name>FAD</name>
        <dbReference type="ChEBI" id="CHEBI:57692"/>
    </ligand>
</feature>
<dbReference type="Proteomes" id="UP000646308">
    <property type="component" value="Unassembled WGS sequence"/>
</dbReference>
<dbReference type="GO" id="GO:0004324">
    <property type="term" value="F:ferredoxin-NADP+ reductase activity"/>
    <property type="evidence" value="ECO:0007669"/>
    <property type="project" value="UniProtKB-UniRule"/>
</dbReference>
<comment type="subunit">
    <text evidence="1 6">Homodimer.</text>
</comment>
<evidence type="ECO:0000256" key="2">
    <source>
        <dbReference type="ARBA" id="ARBA00022630"/>
    </source>
</evidence>
<comment type="cofactor">
    <cofactor evidence="6">
        <name>FAD</name>
        <dbReference type="ChEBI" id="CHEBI:57692"/>
    </cofactor>
    <text evidence="6">Binds 1 FAD per subunit.</text>
</comment>
<sequence>MKDVTIIGGGPAGLYASFYAGVRGMQARLIDAQPSLGGKMRIYPEKIIWDIGGVAPKPCGEIMQDIICQGLHFNPDVHLNSKVVNIEKVSHHHFNVTTESGTTFSSKSIIIAIGGGIITPKKLQLSDDAHDFEYTNLHYAISKYEHFRGKKVLISGGGNSAMDWAQALAPIAKKVILVYRNDSVKGHESTWEALQQLRVQCLPNVSITALHHDCHCHDRIQSVTLQHLETQERMTHPIDAVIVSHGYERQIDLLQETTMPLALTEQQLIAGQGDTRTTVDGVYACGDILTHPSKINLITGAFHDAAHAVNSAKVYISPDDTKQGCVSSHHPAFKEANKQFLL</sequence>
<keyword evidence="4 6" id="KW-0521">NADP</keyword>
<dbReference type="HAMAP" id="MF_01685">
    <property type="entry name" value="FENR2"/>
    <property type="match status" value="1"/>
</dbReference>